<name>A0A182NMW8_9DIPT</name>
<dbReference type="Proteomes" id="UP000075884">
    <property type="component" value="Unassembled WGS sequence"/>
</dbReference>
<dbReference type="VEuPathDB" id="VectorBase:ADIR009003"/>
<sequence length="132" mass="14925">MFADSLEILSKHLAKNDCECVLSFDEMDVENVLKYDPDSAEMLEPHNFLQLVMARDPAEHWILKQNHSTKITQSKKNLSQQIFFTRAEISPIFPDVEEMKKVNGIIWKDSSDVLSSVSSAPLSITVQEGDGL</sequence>
<proteinExistence type="predicted"/>
<evidence type="ECO:0000313" key="2">
    <source>
        <dbReference type="Proteomes" id="UP000075884"/>
    </source>
</evidence>
<reference evidence="1" key="2">
    <citation type="submission" date="2020-05" db="UniProtKB">
        <authorList>
            <consortium name="EnsemblMetazoa"/>
        </authorList>
    </citation>
    <scope>IDENTIFICATION</scope>
    <source>
        <strain evidence="1">WRAIR2</strain>
    </source>
</reference>
<protein>
    <submittedName>
        <fullName evidence="1">Uncharacterized protein</fullName>
    </submittedName>
</protein>
<organism evidence="1 2">
    <name type="scientific">Anopheles dirus</name>
    <dbReference type="NCBI Taxonomy" id="7168"/>
    <lineage>
        <taxon>Eukaryota</taxon>
        <taxon>Metazoa</taxon>
        <taxon>Ecdysozoa</taxon>
        <taxon>Arthropoda</taxon>
        <taxon>Hexapoda</taxon>
        <taxon>Insecta</taxon>
        <taxon>Pterygota</taxon>
        <taxon>Neoptera</taxon>
        <taxon>Endopterygota</taxon>
        <taxon>Diptera</taxon>
        <taxon>Nematocera</taxon>
        <taxon>Culicoidea</taxon>
        <taxon>Culicidae</taxon>
        <taxon>Anophelinae</taxon>
        <taxon>Anopheles</taxon>
    </lineage>
</organism>
<reference evidence="2" key="1">
    <citation type="submission" date="2013-03" db="EMBL/GenBank/DDBJ databases">
        <title>The Genome Sequence of Anopheles dirus WRAIR2.</title>
        <authorList>
            <consortium name="The Broad Institute Genomics Platform"/>
            <person name="Neafsey D.E."/>
            <person name="Walton C."/>
            <person name="Walker B."/>
            <person name="Young S.K."/>
            <person name="Zeng Q."/>
            <person name="Gargeya S."/>
            <person name="Fitzgerald M."/>
            <person name="Haas B."/>
            <person name="Abouelleil A."/>
            <person name="Allen A.W."/>
            <person name="Alvarado L."/>
            <person name="Arachchi H.M."/>
            <person name="Berlin A.M."/>
            <person name="Chapman S.B."/>
            <person name="Gainer-Dewar J."/>
            <person name="Goldberg J."/>
            <person name="Griggs A."/>
            <person name="Gujja S."/>
            <person name="Hansen M."/>
            <person name="Howarth C."/>
            <person name="Imamovic A."/>
            <person name="Ireland A."/>
            <person name="Larimer J."/>
            <person name="McCowan C."/>
            <person name="Murphy C."/>
            <person name="Pearson M."/>
            <person name="Poon T.W."/>
            <person name="Priest M."/>
            <person name="Roberts A."/>
            <person name="Saif S."/>
            <person name="Shea T."/>
            <person name="Sisk P."/>
            <person name="Sykes S."/>
            <person name="Wortman J."/>
            <person name="Nusbaum C."/>
            <person name="Birren B."/>
        </authorList>
    </citation>
    <scope>NUCLEOTIDE SEQUENCE [LARGE SCALE GENOMIC DNA]</scope>
    <source>
        <strain evidence="2">WRAIR2</strain>
    </source>
</reference>
<dbReference type="AlphaFoldDB" id="A0A182NMW8"/>
<accession>A0A182NMW8</accession>
<dbReference type="STRING" id="7168.A0A182NMW8"/>
<dbReference type="EnsemblMetazoa" id="ADIR009003-RA">
    <property type="protein sequence ID" value="ADIR009003-PA"/>
    <property type="gene ID" value="ADIR009003"/>
</dbReference>
<evidence type="ECO:0000313" key="1">
    <source>
        <dbReference type="EnsemblMetazoa" id="ADIR009003-PA"/>
    </source>
</evidence>
<keyword evidence="2" id="KW-1185">Reference proteome</keyword>